<keyword evidence="10 14" id="KW-0407">Ion channel</keyword>
<feature type="transmembrane region" description="Helical" evidence="12">
    <location>
        <begin position="285"/>
        <end position="311"/>
    </location>
</feature>
<keyword evidence="2" id="KW-0813">Transport</keyword>
<evidence type="ECO:0000256" key="12">
    <source>
        <dbReference type="SAM" id="Phobius"/>
    </source>
</evidence>
<evidence type="ECO:0000256" key="1">
    <source>
        <dbReference type="ARBA" id="ARBA00004141"/>
    </source>
</evidence>
<keyword evidence="5" id="KW-0631">Potassium channel</keyword>
<feature type="transmembrane region" description="Helical" evidence="12">
    <location>
        <begin position="118"/>
        <end position="140"/>
    </location>
</feature>
<sequence>MATEIKHTQKKLQDVNYVIKVLSFTAWTSRNLPEELKSKSKRILAYQILYTLIVGLACCLSFLALITPAKEWQEQWTSAIKVLQIIGFFTFIADYVLHWITYSYYHAYKNSYERVTRYGWLKFLISGTGLLILLCILSSLNVLNYFKAGAFDASATTNQVLSSFNLIKMFRLLILLKLLRPIENLLNVLDQKGKVLFSVFMFIVLIIIIFALLIWNNESEWLREQQNNWIKTHNTTKELAAANPEYQALSNGVVKNFLEALYFATITLTTIGYGDFVPHAVNSRVIVMVISILGIAIIAIPSGIIAGSFMAELKEKQTEKDEEKRHKREKLEQAQDKLEQANKN</sequence>
<dbReference type="GO" id="GO:0008076">
    <property type="term" value="C:voltage-gated potassium channel complex"/>
    <property type="evidence" value="ECO:0007669"/>
    <property type="project" value="InterPro"/>
</dbReference>
<dbReference type="PANTHER" id="PTHR11537:SF254">
    <property type="entry name" value="POTASSIUM VOLTAGE-GATED CHANNEL PROTEIN SHAB"/>
    <property type="match status" value="1"/>
</dbReference>
<keyword evidence="6" id="KW-0630">Potassium</keyword>
<feature type="transmembrane region" description="Helical" evidence="12">
    <location>
        <begin position="78"/>
        <end position="97"/>
    </location>
</feature>
<keyword evidence="3" id="KW-0633">Potassium transport</keyword>
<keyword evidence="4 12" id="KW-0812">Transmembrane</keyword>
<evidence type="ECO:0000256" key="10">
    <source>
        <dbReference type="ARBA" id="ARBA00023303"/>
    </source>
</evidence>
<evidence type="ECO:0000313" key="15">
    <source>
        <dbReference type="Proteomes" id="UP000319776"/>
    </source>
</evidence>
<evidence type="ECO:0000256" key="5">
    <source>
        <dbReference type="ARBA" id="ARBA00022826"/>
    </source>
</evidence>
<dbReference type="Pfam" id="PF00520">
    <property type="entry name" value="Ion_trans"/>
    <property type="match status" value="1"/>
</dbReference>
<dbReference type="AlphaFoldDB" id="A0A501XAW3"/>
<dbReference type="Gene3D" id="1.10.287.70">
    <property type="match status" value="1"/>
</dbReference>
<keyword evidence="15" id="KW-1185">Reference proteome</keyword>
<feature type="domain" description="Ion transport" evidence="13">
    <location>
        <begin position="52"/>
        <end position="312"/>
    </location>
</feature>
<dbReference type="GO" id="GO:0005249">
    <property type="term" value="F:voltage-gated potassium channel activity"/>
    <property type="evidence" value="ECO:0007669"/>
    <property type="project" value="InterPro"/>
</dbReference>
<evidence type="ECO:0000256" key="9">
    <source>
        <dbReference type="ARBA" id="ARBA00023136"/>
    </source>
</evidence>
<gene>
    <name evidence="14" type="ORF">FJO69_01035</name>
</gene>
<feature type="transmembrane region" description="Helical" evidence="12">
    <location>
        <begin position="195"/>
        <end position="215"/>
    </location>
</feature>
<name>A0A501XAW3_9BACT</name>
<dbReference type="InterPro" id="IPR005821">
    <property type="entry name" value="Ion_trans_dom"/>
</dbReference>
<evidence type="ECO:0000313" key="14">
    <source>
        <dbReference type="EMBL" id="TPE57768.1"/>
    </source>
</evidence>
<organism evidence="14 15">
    <name type="scientific">[Mycoplasma] falconis</name>
    <dbReference type="NCBI Taxonomy" id="92403"/>
    <lineage>
        <taxon>Bacteria</taxon>
        <taxon>Bacillati</taxon>
        <taxon>Mycoplasmatota</taxon>
        <taxon>Mycoplasmoidales</taxon>
        <taxon>Metamycoplasmataceae</taxon>
        <taxon>Metamycoplasma</taxon>
    </lineage>
</organism>
<evidence type="ECO:0000256" key="8">
    <source>
        <dbReference type="ARBA" id="ARBA00023065"/>
    </source>
</evidence>
<dbReference type="EMBL" id="VFSS01000002">
    <property type="protein sequence ID" value="TPE57768.1"/>
    <property type="molecule type" value="Genomic_DNA"/>
</dbReference>
<dbReference type="OrthoDB" id="9781411at2"/>
<dbReference type="SUPFAM" id="SSF81324">
    <property type="entry name" value="Voltage-gated potassium channels"/>
    <property type="match status" value="1"/>
</dbReference>
<accession>A0A501XAW3</accession>
<feature type="transmembrane region" description="Helical" evidence="12">
    <location>
        <begin position="43"/>
        <end position="66"/>
    </location>
</feature>
<protein>
    <submittedName>
        <fullName evidence="14">Two pore domain potassium channel family protein</fullName>
    </submittedName>
</protein>
<comment type="caution">
    <text evidence="14">The sequence shown here is derived from an EMBL/GenBank/DDBJ whole genome shotgun (WGS) entry which is preliminary data.</text>
</comment>
<evidence type="ECO:0000256" key="11">
    <source>
        <dbReference type="SAM" id="MobiDB-lite"/>
    </source>
</evidence>
<keyword evidence="8" id="KW-0406">Ion transport</keyword>
<evidence type="ECO:0000256" key="6">
    <source>
        <dbReference type="ARBA" id="ARBA00022958"/>
    </source>
</evidence>
<keyword evidence="7 12" id="KW-1133">Transmembrane helix</keyword>
<comment type="subcellular location">
    <subcellularLocation>
        <location evidence="1">Membrane</location>
        <topology evidence="1">Multi-pass membrane protein</topology>
    </subcellularLocation>
</comment>
<feature type="region of interest" description="Disordered" evidence="11">
    <location>
        <begin position="317"/>
        <end position="344"/>
    </location>
</feature>
<keyword evidence="9 12" id="KW-0472">Membrane</keyword>
<evidence type="ECO:0000256" key="7">
    <source>
        <dbReference type="ARBA" id="ARBA00022989"/>
    </source>
</evidence>
<dbReference type="PANTHER" id="PTHR11537">
    <property type="entry name" value="VOLTAGE-GATED POTASSIUM CHANNEL"/>
    <property type="match status" value="1"/>
</dbReference>
<dbReference type="InterPro" id="IPR028325">
    <property type="entry name" value="VG_K_chnl"/>
</dbReference>
<dbReference type="GO" id="GO:0001508">
    <property type="term" value="P:action potential"/>
    <property type="evidence" value="ECO:0007669"/>
    <property type="project" value="TreeGrafter"/>
</dbReference>
<evidence type="ECO:0000256" key="4">
    <source>
        <dbReference type="ARBA" id="ARBA00022692"/>
    </source>
</evidence>
<evidence type="ECO:0000256" key="3">
    <source>
        <dbReference type="ARBA" id="ARBA00022538"/>
    </source>
</evidence>
<dbReference type="RefSeq" id="WP_140781153.1">
    <property type="nucleotide sequence ID" value="NZ_VFSS01000002.1"/>
</dbReference>
<evidence type="ECO:0000259" key="13">
    <source>
        <dbReference type="Pfam" id="PF00520"/>
    </source>
</evidence>
<evidence type="ECO:0000256" key="2">
    <source>
        <dbReference type="ARBA" id="ARBA00022448"/>
    </source>
</evidence>
<proteinExistence type="predicted"/>
<dbReference type="Proteomes" id="UP000319776">
    <property type="component" value="Unassembled WGS sequence"/>
</dbReference>
<reference evidence="14 15" key="1">
    <citation type="submission" date="2019-06" db="EMBL/GenBank/DDBJ databases">
        <title>Mycoplasma falconis type strain whole genome sequence.</title>
        <authorList>
            <person name="Spergser J."/>
        </authorList>
    </citation>
    <scope>NUCLEOTIDE SEQUENCE [LARGE SCALE GENOMIC DNA]</scope>
    <source>
        <strain evidence="14 15">ATCC 51372</strain>
    </source>
</reference>